<dbReference type="InterPro" id="IPR006108">
    <property type="entry name" value="3HC_DH_C"/>
</dbReference>
<evidence type="ECO:0000256" key="2">
    <source>
        <dbReference type="ARBA" id="ARBA00009463"/>
    </source>
</evidence>
<dbReference type="PANTHER" id="PTHR48075:SF5">
    <property type="entry name" value="3-HYDROXYBUTYRYL-COA DEHYDROGENASE"/>
    <property type="match status" value="1"/>
</dbReference>
<protein>
    <submittedName>
        <fullName evidence="8">3-hydroxyacyl-CoA dehydrogenase</fullName>
    </submittedName>
</protein>
<dbReference type="SUPFAM" id="SSF48179">
    <property type="entry name" value="6-phosphogluconate dehydrogenase C-terminal domain-like"/>
    <property type="match status" value="1"/>
</dbReference>
<evidence type="ECO:0000256" key="1">
    <source>
        <dbReference type="ARBA" id="ARBA00005086"/>
    </source>
</evidence>
<dbReference type="InterPro" id="IPR036291">
    <property type="entry name" value="NAD(P)-bd_dom_sf"/>
</dbReference>
<dbReference type="OrthoDB" id="3229174at2"/>
<dbReference type="Proteomes" id="UP000062833">
    <property type="component" value="Chromosome"/>
</dbReference>
<name>A0A0M3UG97_9MICC</name>
<feature type="site" description="Important for catalytic activity" evidence="4">
    <location>
        <position position="145"/>
    </location>
</feature>
<gene>
    <name evidence="8" type="ORF">AOC05_08700</name>
</gene>
<comment type="pathway">
    <text evidence="1">Lipid metabolism; butanoate metabolism.</text>
</comment>
<dbReference type="Pfam" id="PF00725">
    <property type="entry name" value="3HCDH"/>
    <property type="match status" value="1"/>
</dbReference>
<dbReference type="Gene3D" id="1.10.1040.10">
    <property type="entry name" value="N-(1-d-carboxylethyl)-l-norvaline Dehydrogenase, domain 2"/>
    <property type="match status" value="1"/>
</dbReference>
<dbReference type="Pfam" id="PF02737">
    <property type="entry name" value="3HCDH_N"/>
    <property type="match status" value="1"/>
</dbReference>
<evidence type="ECO:0000259" key="6">
    <source>
        <dbReference type="Pfam" id="PF00725"/>
    </source>
</evidence>
<feature type="binding site" evidence="5">
    <location>
        <position position="280"/>
    </location>
    <ligand>
        <name>NAD(+)</name>
        <dbReference type="ChEBI" id="CHEBI:57540"/>
    </ligand>
</feature>
<evidence type="ECO:0000313" key="9">
    <source>
        <dbReference type="Proteomes" id="UP000062833"/>
    </source>
</evidence>
<feature type="domain" description="3-hydroxyacyl-CoA dehydrogenase C-terminal" evidence="6">
    <location>
        <begin position="192"/>
        <end position="288"/>
    </location>
</feature>
<accession>A0A0M3UG97</accession>
<dbReference type="AlphaFoldDB" id="A0A0M3UG97"/>
<feature type="binding site" evidence="5">
    <location>
        <position position="102"/>
    </location>
    <ligand>
        <name>NAD(+)</name>
        <dbReference type="ChEBI" id="CHEBI:57540"/>
    </ligand>
</feature>
<dbReference type="EMBL" id="CP012677">
    <property type="protein sequence ID" value="ALE92379.1"/>
    <property type="molecule type" value="Genomic_DNA"/>
</dbReference>
<dbReference type="KEGG" id="aaq:AOC05_08700"/>
<evidence type="ECO:0000313" key="8">
    <source>
        <dbReference type="EMBL" id="ALE92379.1"/>
    </source>
</evidence>
<feature type="domain" description="3-hydroxyacyl-CoA dehydrogenase NAD binding" evidence="7">
    <location>
        <begin position="10"/>
        <end position="187"/>
    </location>
</feature>
<feature type="binding site" evidence="5">
    <location>
        <position position="124"/>
    </location>
    <ligand>
        <name>NAD(+)</name>
        <dbReference type="ChEBI" id="CHEBI:57540"/>
    </ligand>
</feature>
<evidence type="ECO:0000256" key="5">
    <source>
        <dbReference type="PIRSR" id="PIRSR000105-2"/>
    </source>
</evidence>
<sequence>MDANPGSTHILVIGAGAMGAQIAMTAALAGYATSINDVSRTQLDAAAAQLRTRTDKMVQSGKLGSGAAAAAHVRLRFSTELDAVASSADFVIEAATERLEIKREIFAVLGRLTPEHAILATNSSTLGSSKVAAASGRPDRVCNMHFFNPALVMECVEVVRHPGTSQATVDTTMALARSLGKSPVLINREVPGFIANRLMGAVQREALALLAGGVASREDIDTTAKGALRHPMGPFELMDLVGLDVVTDIARATHAETGDPADAPNDAVMSLVREGKLGRKSGAGWYTYDH</sequence>
<feature type="binding site" evidence="5">
    <location>
        <position position="97"/>
    </location>
    <ligand>
        <name>NAD(+)</name>
        <dbReference type="ChEBI" id="CHEBI:57540"/>
    </ligand>
</feature>
<dbReference type="InterPro" id="IPR008927">
    <property type="entry name" value="6-PGluconate_DH-like_C_sf"/>
</dbReference>
<evidence type="ECO:0000259" key="7">
    <source>
        <dbReference type="Pfam" id="PF02737"/>
    </source>
</evidence>
<dbReference type="InterPro" id="IPR022694">
    <property type="entry name" value="3-OHacyl-CoA_DH"/>
</dbReference>
<dbReference type="PANTHER" id="PTHR48075">
    <property type="entry name" value="3-HYDROXYACYL-COA DEHYDROGENASE FAMILY PROTEIN"/>
    <property type="match status" value="1"/>
</dbReference>
<comment type="similarity">
    <text evidence="2">Belongs to the 3-hydroxyacyl-CoA dehydrogenase family.</text>
</comment>
<evidence type="ECO:0000256" key="4">
    <source>
        <dbReference type="PIRSR" id="PIRSR000105-1"/>
    </source>
</evidence>
<dbReference type="SUPFAM" id="SSF51735">
    <property type="entry name" value="NAD(P)-binding Rossmann-fold domains"/>
    <property type="match status" value="1"/>
</dbReference>
<evidence type="ECO:0000256" key="3">
    <source>
        <dbReference type="ARBA" id="ARBA00023002"/>
    </source>
</evidence>
<keyword evidence="9" id="KW-1185">Reference proteome</keyword>
<dbReference type="GO" id="GO:0006635">
    <property type="term" value="P:fatty acid beta-oxidation"/>
    <property type="evidence" value="ECO:0007669"/>
    <property type="project" value="TreeGrafter"/>
</dbReference>
<dbReference type="GO" id="GO:0008691">
    <property type="term" value="F:3-hydroxybutyryl-CoA dehydrogenase activity"/>
    <property type="evidence" value="ECO:0007669"/>
    <property type="project" value="TreeGrafter"/>
</dbReference>
<feature type="binding site" evidence="5">
    <location>
        <begin position="14"/>
        <end position="19"/>
    </location>
    <ligand>
        <name>NAD(+)</name>
        <dbReference type="ChEBI" id="CHEBI:57540"/>
    </ligand>
</feature>
<reference evidence="9" key="1">
    <citation type="submission" date="2015-09" db="EMBL/GenBank/DDBJ databases">
        <title>Complete genome of Arthrobacter alpinus strain R3.8.</title>
        <authorList>
            <person name="See-Too W.S."/>
            <person name="Chan K.G."/>
        </authorList>
    </citation>
    <scope>NUCLEOTIDE SEQUENCE [LARGE SCALE GENOMIC DNA]</scope>
    <source>
        <strain evidence="9">R3.8</strain>
    </source>
</reference>
<dbReference type="PATRIC" id="fig|656366.3.peg.1890"/>
<feature type="binding site" evidence="5">
    <location>
        <position position="37"/>
    </location>
    <ligand>
        <name>NAD(+)</name>
        <dbReference type="ChEBI" id="CHEBI:57540"/>
    </ligand>
</feature>
<dbReference type="InterPro" id="IPR013328">
    <property type="entry name" value="6PGD_dom2"/>
</dbReference>
<feature type="binding site" evidence="5">
    <location>
        <position position="148"/>
    </location>
    <ligand>
        <name>NAD(+)</name>
        <dbReference type="ChEBI" id="CHEBI:57540"/>
    </ligand>
</feature>
<dbReference type="Gene3D" id="3.40.50.720">
    <property type="entry name" value="NAD(P)-binding Rossmann-like Domain"/>
    <property type="match status" value="1"/>
</dbReference>
<keyword evidence="5" id="KW-0520">NAD</keyword>
<proteinExistence type="inferred from homology"/>
<keyword evidence="3" id="KW-0560">Oxidoreductase</keyword>
<dbReference type="InterPro" id="IPR006176">
    <property type="entry name" value="3-OHacyl-CoA_DH_NAD-bd"/>
</dbReference>
<organism evidence="8 9">
    <name type="scientific">Arthrobacter alpinus</name>
    <dbReference type="NCBI Taxonomy" id="656366"/>
    <lineage>
        <taxon>Bacteria</taxon>
        <taxon>Bacillati</taxon>
        <taxon>Actinomycetota</taxon>
        <taxon>Actinomycetes</taxon>
        <taxon>Micrococcales</taxon>
        <taxon>Micrococcaceae</taxon>
        <taxon>Arthrobacter</taxon>
    </lineage>
</organism>
<dbReference type="PIRSF" id="PIRSF000105">
    <property type="entry name" value="HCDH"/>
    <property type="match status" value="1"/>
</dbReference>
<dbReference type="RefSeq" id="WP_062006889.1">
    <property type="nucleotide sequence ID" value="NZ_CP012677.1"/>
</dbReference>
<dbReference type="GO" id="GO:0070403">
    <property type="term" value="F:NAD+ binding"/>
    <property type="evidence" value="ECO:0007669"/>
    <property type="project" value="InterPro"/>
</dbReference>